<dbReference type="Gene3D" id="1.50.10.10">
    <property type="match status" value="1"/>
</dbReference>
<reference evidence="1" key="1">
    <citation type="submission" date="2022-08" db="EMBL/GenBank/DDBJ databases">
        <title>Polycladomyces zharkentsis sp. nov., a novel thermophilic CMC and starch-degrading bacterium isolated from a geothermal spring in Kazakhstan.</title>
        <authorList>
            <person name="Mashzhan A."/>
            <person name="Kistaubaeva A."/>
            <person name="Javier-Lopez R."/>
            <person name="Birkeland N.-K."/>
        </authorList>
    </citation>
    <scope>NUCLEOTIDE SEQUENCE</scope>
    <source>
        <strain evidence="1">KSR 13</strain>
    </source>
</reference>
<sequence>MMDRFKWKRVLSLVCILALAFPVAAVASPAHNEMTRSTTEKLALKRYVAAGDRSYVIGSEDGNFPPMGWHIRGEMGGVWTHPIKLLDGYWFGVDGQWLQSAERYTTEPGSVRMDYPVARGVKVTRTEFAPDGLPVVMVGLTVRNVSREDAAVPITMDVRSELMGAYPWGWSEPNSAKEANGKDIARYDADNGRLIFQETGKPWFALVQGMSQPVQGLVGDDIWGSVPAQKRQEYLENGNGTGGRLTWTLRVPVGKEVTFWVAVAGSHHSQKEAAQALQQALAHPQALLQKKREDRKRLQRQTQVRLPDAKLQQAFEWGKWNMADLRRTVTDMRIRDVKEGKADPDQPLGVLSQVTGIGAGFPDYPWYFGTDGAYTAYALVVSGQWDTAIQHLRTIRDVSRIVNGSTGKVVHEITTDGSVYYGTNESKGNTNETAQFATAVDLVWRWTGNDAFRDEMYDFVKDGMHTVMSELDQDGDGWPEGLGMVERSGMGAEKLDVAVYTHQALQALQRMAESKGDRATANWVRQQAERLQASFEQAWWMPGEGLYADSLCNRGDETAAEGVNRCKQPGQQLQQRHWINATPMETGIASVPNALTALARLESSEFTGPTGLYHTGVGGGPDGKGELKVWSLPNSVMAVAEANYGRLGEGKALKYMDLIASELDVEMPGALTEIAPSPEYDPFVDFRERAMFMQAWSSYGVQWSVIHHFAGVRPDMPLHRLEVVPDVPDSWPGLSVSRLRVGNGYINVEANKSDKMYTTRVSAPAGWELTIGHTLPAGARVRQVWLDGKHVSNYEVANTPRGTEVHVHTRTGKPHLLTVIVE</sequence>
<name>A0ABT8IP82_9BACL</name>
<gene>
    <name evidence="1" type="ORF">NWF35_11980</name>
</gene>
<accession>A0ABT8IP82</accession>
<keyword evidence="2" id="KW-1185">Reference proteome</keyword>
<proteinExistence type="predicted"/>
<dbReference type="SUPFAM" id="SSF48208">
    <property type="entry name" value="Six-hairpin glycosidases"/>
    <property type="match status" value="1"/>
</dbReference>
<evidence type="ECO:0008006" key="3">
    <source>
        <dbReference type="Google" id="ProtNLM"/>
    </source>
</evidence>
<organism evidence="1 2">
    <name type="scientific">Polycladomyces subterraneus</name>
    <dbReference type="NCBI Taxonomy" id="1016997"/>
    <lineage>
        <taxon>Bacteria</taxon>
        <taxon>Bacillati</taxon>
        <taxon>Bacillota</taxon>
        <taxon>Bacilli</taxon>
        <taxon>Bacillales</taxon>
        <taxon>Thermoactinomycetaceae</taxon>
        <taxon>Polycladomyces</taxon>
    </lineage>
</organism>
<evidence type="ECO:0000313" key="1">
    <source>
        <dbReference type="EMBL" id="MDN4594591.1"/>
    </source>
</evidence>
<dbReference type="InterPro" id="IPR008928">
    <property type="entry name" value="6-hairpin_glycosidase_sf"/>
</dbReference>
<dbReference type="EMBL" id="JANRHH010000041">
    <property type="protein sequence ID" value="MDN4594591.1"/>
    <property type="molecule type" value="Genomic_DNA"/>
</dbReference>
<comment type="caution">
    <text evidence="1">The sequence shown here is derived from an EMBL/GenBank/DDBJ whole genome shotgun (WGS) entry which is preliminary data.</text>
</comment>
<dbReference type="InterPro" id="IPR012341">
    <property type="entry name" value="6hp_glycosidase-like_sf"/>
</dbReference>
<evidence type="ECO:0000313" key="2">
    <source>
        <dbReference type="Proteomes" id="UP001174196"/>
    </source>
</evidence>
<dbReference type="Proteomes" id="UP001174196">
    <property type="component" value="Unassembled WGS sequence"/>
</dbReference>
<protein>
    <recommendedName>
        <fullName evidence="3">Alpha-L-rhamnosidase six-hairpin glycosidase domain-containing protein</fullName>
    </recommendedName>
</protein>